<dbReference type="EMBL" id="JBHSLL010000045">
    <property type="protein sequence ID" value="MFC5386817.1"/>
    <property type="molecule type" value="Genomic_DNA"/>
</dbReference>
<evidence type="ECO:0000313" key="2">
    <source>
        <dbReference type="EMBL" id="MFC5386817.1"/>
    </source>
</evidence>
<evidence type="ECO:0000313" key="3">
    <source>
        <dbReference type="Proteomes" id="UP001596016"/>
    </source>
</evidence>
<dbReference type="Proteomes" id="UP001596016">
    <property type="component" value="Unassembled WGS sequence"/>
</dbReference>
<dbReference type="InterPro" id="IPR025145">
    <property type="entry name" value="DUF4087"/>
</dbReference>
<protein>
    <submittedName>
        <fullName evidence="2">DUF4087 domain-containing protein</fullName>
    </submittedName>
</protein>
<keyword evidence="3" id="KW-1185">Reference proteome</keyword>
<dbReference type="RefSeq" id="WP_378230167.1">
    <property type="nucleotide sequence ID" value="NZ_JBHSLL010000045.1"/>
</dbReference>
<comment type="caution">
    <text evidence="2">The sequence shown here is derived from an EMBL/GenBank/DDBJ whole genome shotgun (WGS) entry which is preliminary data.</text>
</comment>
<feature type="chain" id="PRO_5046360187" evidence="1">
    <location>
        <begin position="22"/>
        <end position="123"/>
    </location>
</feature>
<dbReference type="Pfam" id="PF13316">
    <property type="entry name" value="DUF4087"/>
    <property type="match status" value="1"/>
</dbReference>
<organism evidence="2 3">
    <name type="scientific">Aquamicrobium segne</name>
    <dbReference type="NCBI Taxonomy" id="469547"/>
    <lineage>
        <taxon>Bacteria</taxon>
        <taxon>Pseudomonadati</taxon>
        <taxon>Pseudomonadota</taxon>
        <taxon>Alphaproteobacteria</taxon>
        <taxon>Hyphomicrobiales</taxon>
        <taxon>Phyllobacteriaceae</taxon>
        <taxon>Aquamicrobium</taxon>
    </lineage>
</organism>
<sequence>MRTIFPICCLTILFFSLAANAAERRCGWYSNPTPGNILLTDKDGSWWIQMQGRPDPIGISKIPAFDEKQFVETNVPSSGYGYGCACMTVVVNTQQQRIIEVISGETIPLRRCRADRLLPNPIR</sequence>
<proteinExistence type="predicted"/>
<reference evidence="3" key="1">
    <citation type="journal article" date="2019" name="Int. J. Syst. Evol. Microbiol.">
        <title>The Global Catalogue of Microorganisms (GCM) 10K type strain sequencing project: providing services to taxonomists for standard genome sequencing and annotation.</title>
        <authorList>
            <consortium name="The Broad Institute Genomics Platform"/>
            <consortium name="The Broad Institute Genome Sequencing Center for Infectious Disease"/>
            <person name="Wu L."/>
            <person name="Ma J."/>
        </authorList>
    </citation>
    <scope>NUCLEOTIDE SEQUENCE [LARGE SCALE GENOMIC DNA]</scope>
    <source>
        <strain evidence="3">CGMCC 4.1415</strain>
    </source>
</reference>
<accession>A0ABW0H116</accession>
<keyword evidence="1" id="KW-0732">Signal</keyword>
<feature type="signal peptide" evidence="1">
    <location>
        <begin position="1"/>
        <end position="21"/>
    </location>
</feature>
<gene>
    <name evidence="2" type="ORF">ACFPLB_12685</name>
</gene>
<name>A0ABW0H116_9HYPH</name>
<evidence type="ECO:0000256" key="1">
    <source>
        <dbReference type="SAM" id="SignalP"/>
    </source>
</evidence>